<evidence type="ECO:0000256" key="1">
    <source>
        <dbReference type="SAM" id="Phobius"/>
    </source>
</evidence>
<evidence type="ECO:0000313" key="4">
    <source>
        <dbReference type="Proteomes" id="UP000199289"/>
    </source>
</evidence>
<evidence type="ECO:0000313" key="5">
    <source>
        <dbReference type="Proteomes" id="UP000255421"/>
    </source>
</evidence>
<organism evidence="3 4">
    <name type="scientific">Halopelagius longus</name>
    <dbReference type="NCBI Taxonomy" id="1236180"/>
    <lineage>
        <taxon>Archaea</taxon>
        <taxon>Methanobacteriati</taxon>
        <taxon>Methanobacteriota</taxon>
        <taxon>Stenosarchaea group</taxon>
        <taxon>Halobacteria</taxon>
        <taxon>Halobacteriales</taxon>
        <taxon>Haloferacaceae</taxon>
    </lineage>
</organism>
<dbReference type="Proteomes" id="UP000199289">
    <property type="component" value="Unassembled WGS sequence"/>
</dbReference>
<reference evidence="4" key="2">
    <citation type="submission" date="2016-10" db="EMBL/GenBank/DDBJ databases">
        <authorList>
            <person name="Varghese N."/>
            <person name="Submissions S."/>
        </authorList>
    </citation>
    <scope>NUCLEOTIDE SEQUENCE [LARGE SCALE GENOMIC DNA]</scope>
    <source>
        <strain evidence="4">CGMCC 1.12397</strain>
    </source>
</reference>
<name>A0A1H0Y8W9_9EURY</name>
<dbReference type="Proteomes" id="UP000255421">
    <property type="component" value="Unassembled WGS sequence"/>
</dbReference>
<dbReference type="EMBL" id="QQST01000001">
    <property type="protein sequence ID" value="RDI72348.1"/>
    <property type="molecule type" value="Genomic_DNA"/>
</dbReference>
<feature type="transmembrane region" description="Helical" evidence="1">
    <location>
        <begin position="9"/>
        <end position="27"/>
    </location>
</feature>
<protein>
    <submittedName>
        <fullName evidence="2">DUF3311 domain-containing protein</fullName>
    </submittedName>
</protein>
<dbReference type="RefSeq" id="WP_092532342.1">
    <property type="nucleotide sequence ID" value="NZ_FNKQ01000001.1"/>
</dbReference>
<gene>
    <name evidence="2" type="ORF">DWB78_11840</name>
    <name evidence="3" type="ORF">SAMN05216278_0480</name>
</gene>
<evidence type="ECO:0000313" key="3">
    <source>
        <dbReference type="EMBL" id="SDQ11570.1"/>
    </source>
</evidence>
<keyword evidence="1" id="KW-0472">Membrane</keyword>
<keyword evidence="1" id="KW-0812">Transmembrane</keyword>
<dbReference type="Pfam" id="PF11755">
    <property type="entry name" value="DUF3311"/>
    <property type="match status" value="1"/>
</dbReference>
<sequence length="74" mass="8554">MTESKTDYLWYGVFALLVVFAVPWFMWRDAATWAGLPLWLWWHIGWMLVASAAFYAFSLGAWDRLMATETGEGS</sequence>
<dbReference type="AlphaFoldDB" id="A0A1H0Y8W9"/>
<accession>A0A1H0Y8W9</accession>
<reference evidence="3" key="1">
    <citation type="submission" date="2016-10" db="EMBL/GenBank/DDBJ databases">
        <authorList>
            <person name="de Groot N.N."/>
        </authorList>
    </citation>
    <scope>NUCLEOTIDE SEQUENCE [LARGE SCALE GENOMIC DNA]</scope>
    <source>
        <strain evidence="3">CGMCC 1.12397</strain>
    </source>
</reference>
<reference evidence="2 5" key="3">
    <citation type="submission" date="2018-07" db="EMBL/GenBank/DDBJ databases">
        <title>Genome sequence of extremly halophilic archaeon Halopelagius longus strain BC12-B1.</title>
        <authorList>
            <person name="Zhang X."/>
        </authorList>
    </citation>
    <scope>NUCLEOTIDE SEQUENCE [LARGE SCALE GENOMIC DNA]</scope>
    <source>
        <strain evidence="2 5">BC12-B1</strain>
    </source>
</reference>
<dbReference type="InterPro" id="IPR021741">
    <property type="entry name" value="DUF3311"/>
</dbReference>
<dbReference type="OrthoDB" id="295408at2157"/>
<keyword evidence="1" id="KW-1133">Transmembrane helix</keyword>
<feature type="transmembrane region" description="Helical" evidence="1">
    <location>
        <begin position="39"/>
        <end position="57"/>
    </location>
</feature>
<proteinExistence type="predicted"/>
<evidence type="ECO:0000313" key="2">
    <source>
        <dbReference type="EMBL" id="RDI72348.1"/>
    </source>
</evidence>
<keyword evidence="5" id="KW-1185">Reference proteome</keyword>
<dbReference type="EMBL" id="FNKQ01000001">
    <property type="protein sequence ID" value="SDQ11570.1"/>
    <property type="molecule type" value="Genomic_DNA"/>
</dbReference>